<reference evidence="1 2" key="1">
    <citation type="journal article" date="2014" name="BMC Genomics">
        <title>Comparison of environmental and isolate Sulfobacillus genomes reveals diverse carbon, sulfur, nitrogen, and hydrogen metabolisms.</title>
        <authorList>
            <person name="Justice N.B."/>
            <person name="Norman A."/>
            <person name="Brown C.T."/>
            <person name="Singh A."/>
            <person name="Thomas B.C."/>
            <person name="Banfield J.F."/>
        </authorList>
    </citation>
    <scope>NUCLEOTIDE SEQUENCE [LARGE SCALE GENOMIC DNA]</scope>
    <source>
        <strain evidence="1">AMDSBA1</strain>
    </source>
</reference>
<evidence type="ECO:0000313" key="1">
    <source>
        <dbReference type="EMBL" id="PSR29603.1"/>
    </source>
</evidence>
<sequence>MNCVTILAGVPEESYGRIPPNHPLYAAVRSVILTLPAISLAIMRLPLLAGRKNIGEGLITKARAPIVIVLCALYGRNFMLKQPTDHVCT</sequence>
<organism evidence="1 2">
    <name type="scientific">Sulfobacillus benefaciens</name>
    <dbReference type="NCBI Taxonomy" id="453960"/>
    <lineage>
        <taxon>Bacteria</taxon>
        <taxon>Bacillati</taxon>
        <taxon>Bacillota</taxon>
        <taxon>Clostridia</taxon>
        <taxon>Eubacteriales</taxon>
        <taxon>Clostridiales Family XVII. Incertae Sedis</taxon>
        <taxon>Sulfobacillus</taxon>
    </lineage>
</organism>
<dbReference type="AlphaFoldDB" id="A0A2T2X517"/>
<name>A0A2T2X517_9FIRM</name>
<dbReference type="EMBL" id="PXYT01000015">
    <property type="protein sequence ID" value="PSR29603.1"/>
    <property type="molecule type" value="Genomic_DNA"/>
</dbReference>
<comment type="caution">
    <text evidence="1">The sequence shown here is derived from an EMBL/GenBank/DDBJ whole genome shotgun (WGS) entry which is preliminary data.</text>
</comment>
<evidence type="ECO:0000313" key="2">
    <source>
        <dbReference type="Proteomes" id="UP000242699"/>
    </source>
</evidence>
<proteinExistence type="predicted"/>
<accession>A0A2T2X517</accession>
<dbReference type="Proteomes" id="UP000242699">
    <property type="component" value="Unassembled WGS sequence"/>
</dbReference>
<protein>
    <submittedName>
        <fullName evidence="1">Uncharacterized protein</fullName>
    </submittedName>
</protein>
<gene>
    <name evidence="1" type="ORF">C7B43_08060</name>
</gene>